<dbReference type="InParanoid" id="A0A0P0VJ65"/>
<feature type="non-terminal residue" evidence="2">
    <location>
        <position position="295"/>
    </location>
</feature>
<dbReference type="AlphaFoldDB" id="A0A0P0VJ65"/>
<sequence>MRRLRLVRRTRAPSWHVMMASFSRAGLLSSRKARSRSSMTTQESTISRRWGKAAPRGTARVSGRRQTPTWRRVREEQAKSAAGRRRSSGHGRLTNTRSWTPLAARASSQRATSPRCASMEVVVRCAQRKGPGCAARTRDTAATTPPPPRPCGARWASTSARGTECQTPRQRVDSAAVRAPSLAGRRDTTSRRSSSGRRLMRSTPSAGARAAAAGARRGRVETGGSGMESPTRTRISSMPTSSISGGRPPRCMEDRMWSMLTPTRASLPSSMVAGGGGGAREGGREEDARVWGVEW</sequence>
<feature type="compositionally biased region" description="Low complexity" evidence="1">
    <location>
        <begin position="201"/>
        <end position="215"/>
    </location>
</feature>
<evidence type="ECO:0000313" key="2">
    <source>
        <dbReference type="EMBL" id="BAS78757.1"/>
    </source>
</evidence>
<dbReference type="EMBL" id="AP014958">
    <property type="protein sequence ID" value="BAS78757.1"/>
    <property type="molecule type" value="Genomic_DNA"/>
</dbReference>
<dbReference type="eggNOG" id="ENOG502R5FM">
    <property type="taxonomic scope" value="Eukaryota"/>
</dbReference>
<feature type="region of interest" description="Disordered" evidence="1">
    <location>
        <begin position="262"/>
        <end position="295"/>
    </location>
</feature>
<name>A0A0P0VJ65_ORYSJ</name>
<gene>
    <name evidence="2" type="ordered locus">Os02g0493087</name>
    <name evidence="2" type="ORF">OSNPB_020493087</name>
</gene>
<dbReference type="PaxDb" id="39947-A0A0P0VJ65"/>
<reference evidence="2 3" key="3">
    <citation type="journal article" date="2013" name="Rice">
        <title>Improvement of the Oryza sativa Nipponbare reference genome using next generation sequence and optical map data.</title>
        <authorList>
            <person name="Kawahara Y."/>
            <person name="de la Bastide M."/>
            <person name="Hamilton J.P."/>
            <person name="Kanamori H."/>
            <person name="McCombie W.R."/>
            <person name="Ouyang S."/>
            <person name="Schwartz D.C."/>
            <person name="Tanaka T."/>
            <person name="Wu J."/>
            <person name="Zhou S."/>
            <person name="Childs K.L."/>
            <person name="Davidson R.M."/>
            <person name="Lin H."/>
            <person name="Quesada-Ocampo L."/>
            <person name="Vaillancourt B."/>
            <person name="Sakai H."/>
            <person name="Lee S.S."/>
            <person name="Kim J."/>
            <person name="Numa H."/>
            <person name="Itoh T."/>
            <person name="Buell C.R."/>
            <person name="Matsumoto T."/>
        </authorList>
    </citation>
    <scope>NUCLEOTIDE SEQUENCE [LARGE SCALE GENOMIC DNA]</scope>
    <source>
        <strain evidence="3">cv. Nipponbare</strain>
    </source>
</reference>
<organism evidence="2 3">
    <name type="scientific">Oryza sativa subsp. japonica</name>
    <name type="common">Rice</name>
    <dbReference type="NCBI Taxonomy" id="39947"/>
    <lineage>
        <taxon>Eukaryota</taxon>
        <taxon>Viridiplantae</taxon>
        <taxon>Streptophyta</taxon>
        <taxon>Embryophyta</taxon>
        <taxon>Tracheophyta</taxon>
        <taxon>Spermatophyta</taxon>
        <taxon>Magnoliopsida</taxon>
        <taxon>Liliopsida</taxon>
        <taxon>Poales</taxon>
        <taxon>Poaceae</taxon>
        <taxon>BOP clade</taxon>
        <taxon>Oryzoideae</taxon>
        <taxon>Oryzeae</taxon>
        <taxon>Oryzinae</taxon>
        <taxon>Oryza</taxon>
        <taxon>Oryza sativa</taxon>
    </lineage>
</organism>
<reference evidence="2 3" key="2">
    <citation type="journal article" date="2013" name="Plant Cell Physiol.">
        <title>Rice Annotation Project Database (RAP-DB): an integrative and interactive database for rice genomics.</title>
        <authorList>
            <person name="Sakai H."/>
            <person name="Lee S.S."/>
            <person name="Tanaka T."/>
            <person name="Numa H."/>
            <person name="Kim J."/>
            <person name="Kawahara Y."/>
            <person name="Wakimoto H."/>
            <person name="Yang C.C."/>
            <person name="Iwamoto M."/>
            <person name="Abe T."/>
            <person name="Yamada Y."/>
            <person name="Muto A."/>
            <person name="Inokuchi H."/>
            <person name="Ikemura T."/>
            <person name="Matsumoto T."/>
            <person name="Sasaki T."/>
            <person name="Itoh T."/>
        </authorList>
    </citation>
    <scope>NUCLEOTIDE SEQUENCE [LARGE SCALE GENOMIC DNA]</scope>
    <source>
        <strain evidence="3">cv. Nipponbare</strain>
    </source>
</reference>
<feature type="compositionally biased region" description="Low complexity" evidence="1">
    <location>
        <begin position="132"/>
        <end position="143"/>
    </location>
</feature>
<feature type="compositionally biased region" description="Polar residues" evidence="1">
    <location>
        <begin position="156"/>
        <end position="169"/>
    </location>
</feature>
<accession>A0A0P0VJ65</accession>
<proteinExistence type="predicted"/>
<feature type="region of interest" description="Disordered" evidence="1">
    <location>
        <begin position="30"/>
        <end position="106"/>
    </location>
</feature>
<dbReference type="Proteomes" id="UP000059680">
    <property type="component" value="Chromosome 2"/>
</dbReference>
<keyword evidence="3" id="KW-1185">Reference proteome</keyword>
<reference evidence="3" key="1">
    <citation type="journal article" date="2005" name="Nature">
        <title>The map-based sequence of the rice genome.</title>
        <authorList>
            <consortium name="International rice genome sequencing project (IRGSP)"/>
            <person name="Matsumoto T."/>
            <person name="Wu J."/>
            <person name="Kanamori H."/>
            <person name="Katayose Y."/>
            <person name="Fujisawa M."/>
            <person name="Namiki N."/>
            <person name="Mizuno H."/>
            <person name="Yamamoto K."/>
            <person name="Antonio B.A."/>
            <person name="Baba T."/>
            <person name="Sakata K."/>
            <person name="Nagamura Y."/>
            <person name="Aoki H."/>
            <person name="Arikawa K."/>
            <person name="Arita K."/>
            <person name="Bito T."/>
            <person name="Chiden Y."/>
            <person name="Fujitsuka N."/>
            <person name="Fukunaka R."/>
            <person name="Hamada M."/>
            <person name="Harada C."/>
            <person name="Hayashi A."/>
            <person name="Hijishita S."/>
            <person name="Honda M."/>
            <person name="Hosokawa S."/>
            <person name="Ichikawa Y."/>
            <person name="Idonuma A."/>
            <person name="Iijima M."/>
            <person name="Ikeda M."/>
            <person name="Ikeno M."/>
            <person name="Ito K."/>
            <person name="Ito S."/>
            <person name="Ito T."/>
            <person name="Ito Y."/>
            <person name="Ito Y."/>
            <person name="Iwabuchi A."/>
            <person name="Kamiya K."/>
            <person name="Karasawa W."/>
            <person name="Kurita K."/>
            <person name="Katagiri S."/>
            <person name="Kikuta A."/>
            <person name="Kobayashi H."/>
            <person name="Kobayashi N."/>
            <person name="Machita K."/>
            <person name="Maehara T."/>
            <person name="Masukawa M."/>
            <person name="Mizubayashi T."/>
            <person name="Mukai Y."/>
            <person name="Nagasaki H."/>
            <person name="Nagata Y."/>
            <person name="Naito S."/>
            <person name="Nakashima M."/>
            <person name="Nakama Y."/>
            <person name="Nakamichi Y."/>
            <person name="Nakamura M."/>
            <person name="Meguro A."/>
            <person name="Negishi M."/>
            <person name="Ohta I."/>
            <person name="Ohta T."/>
            <person name="Okamoto M."/>
            <person name="Ono N."/>
            <person name="Saji S."/>
            <person name="Sakaguchi M."/>
            <person name="Sakai K."/>
            <person name="Shibata M."/>
            <person name="Shimokawa T."/>
            <person name="Song J."/>
            <person name="Takazaki Y."/>
            <person name="Terasawa K."/>
            <person name="Tsugane M."/>
            <person name="Tsuji K."/>
            <person name="Ueda S."/>
            <person name="Waki K."/>
            <person name="Yamagata H."/>
            <person name="Yamamoto M."/>
            <person name="Yamamoto S."/>
            <person name="Yamane H."/>
            <person name="Yoshiki S."/>
            <person name="Yoshihara R."/>
            <person name="Yukawa K."/>
            <person name="Zhong H."/>
            <person name="Yano M."/>
            <person name="Yuan Q."/>
            <person name="Ouyang S."/>
            <person name="Liu J."/>
            <person name="Jones K.M."/>
            <person name="Gansberger K."/>
            <person name="Moffat K."/>
            <person name="Hill J."/>
            <person name="Bera J."/>
            <person name="Fadrosh D."/>
            <person name="Jin S."/>
            <person name="Johri S."/>
            <person name="Kim M."/>
            <person name="Overton L."/>
            <person name="Reardon M."/>
            <person name="Tsitrin T."/>
            <person name="Vuong H."/>
            <person name="Weaver B."/>
            <person name="Ciecko A."/>
            <person name="Tallon L."/>
            <person name="Jackson J."/>
            <person name="Pai G."/>
            <person name="Aken S.V."/>
            <person name="Utterback T."/>
            <person name="Reidmuller S."/>
            <person name="Feldblyum T."/>
            <person name="Hsiao J."/>
            <person name="Zismann V."/>
            <person name="Iobst S."/>
            <person name="de Vazeille A.R."/>
            <person name="Buell C.R."/>
            <person name="Ying K."/>
            <person name="Li Y."/>
            <person name="Lu T."/>
            <person name="Huang Y."/>
            <person name="Zhao Q."/>
            <person name="Feng Q."/>
            <person name="Zhang L."/>
            <person name="Zhu J."/>
            <person name="Weng Q."/>
            <person name="Mu J."/>
            <person name="Lu Y."/>
            <person name="Fan D."/>
            <person name="Liu Y."/>
            <person name="Guan J."/>
            <person name="Zhang Y."/>
            <person name="Yu S."/>
            <person name="Liu X."/>
            <person name="Zhang Y."/>
            <person name="Hong G."/>
            <person name="Han B."/>
            <person name="Choisne N."/>
            <person name="Demange N."/>
            <person name="Orjeda G."/>
            <person name="Samain S."/>
            <person name="Cattolico L."/>
            <person name="Pelletier E."/>
            <person name="Couloux A."/>
            <person name="Segurens B."/>
            <person name="Wincker P."/>
            <person name="D'Hont A."/>
            <person name="Scarpelli C."/>
            <person name="Weissenbach J."/>
            <person name="Salanoubat M."/>
            <person name="Quetier F."/>
            <person name="Yu Y."/>
            <person name="Kim H.R."/>
            <person name="Rambo T."/>
            <person name="Currie J."/>
            <person name="Collura K."/>
            <person name="Luo M."/>
            <person name="Yang T."/>
            <person name="Ammiraju J.S.S."/>
            <person name="Engler F."/>
            <person name="Soderlund C."/>
            <person name="Wing R.A."/>
            <person name="Palmer L.E."/>
            <person name="de la Bastide M."/>
            <person name="Spiegel L."/>
            <person name="Nascimento L."/>
            <person name="Zutavern T."/>
            <person name="O'Shaughnessy A."/>
            <person name="Dike S."/>
            <person name="Dedhia N."/>
            <person name="Preston R."/>
            <person name="Balija V."/>
            <person name="McCombie W.R."/>
            <person name="Chow T."/>
            <person name="Chen H."/>
            <person name="Chung M."/>
            <person name="Chen C."/>
            <person name="Shaw J."/>
            <person name="Wu H."/>
            <person name="Hsiao K."/>
            <person name="Chao Y."/>
            <person name="Chu M."/>
            <person name="Cheng C."/>
            <person name="Hour A."/>
            <person name="Lee P."/>
            <person name="Lin S."/>
            <person name="Lin Y."/>
            <person name="Liou J."/>
            <person name="Liu S."/>
            <person name="Hsing Y."/>
            <person name="Raghuvanshi S."/>
            <person name="Mohanty A."/>
            <person name="Bharti A.K."/>
            <person name="Gaur A."/>
            <person name="Gupta V."/>
            <person name="Kumar D."/>
            <person name="Ravi V."/>
            <person name="Vij S."/>
            <person name="Kapur A."/>
            <person name="Khurana P."/>
            <person name="Khurana P."/>
            <person name="Khurana J.P."/>
            <person name="Tyagi A.K."/>
            <person name="Gaikwad K."/>
            <person name="Singh A."/>
            <person name="Dalal V."/>
            <person name="Srivastava S."/>
            <person name="Dixit A."/>
            <person name="Pal A.K."/>
            <person name="Ghazi I.A."/>
            <person name="Yadav M."/>
            <person name="Pandit A."/>
            <person name="Bhargava A."/>
            <person name="Sureshbabu K."/>
            <person name="Batra K."/>
            <person name="Sharma T.R."/>
            <person name="Mohapatra T."/>
            <person name="Singh N.K."/>
            <person name="Messing J."/>
            <person name="Nelson A.B."/>
            <person name="Fuks G."/>
            <person name="Kavchok S."/>
            <person name="Keizer G."/>
            <person name="Linton E."/>
            <person name="Llaca V."/>
            <person name="Song R."/>
            <person name="Tanyolac B."/>
            <person name="Young S."/>
            <person name="Ho-Il K."/>
            <person name="Hahn J.H."/>
            <person name="Sangsakoo G."/>
            <person name="Vanavichit A."/>
            <person name="de Mattos Luiz.A.T."/>
            <person name="Zimmer P.D."/>
            <person name="Malone G."/>
            <person name="Dellagostin O."/>
            <person name="de Oliveira A.C."/>
            <person name="Bevan M."/>
            <person name="Bancroft I."/>
            <person name="Minx P."/>
            <person name="Cordum H."/>
            <person name="Wilson R."/>
            <person name="Cheng Z."/>
            <person name="Jin W."/>
            <person name="Jiang J."/>
            <person name="Leong S.A."/>
            <person name="Iwama H."/>
            <person name="Gojobori T."/>
            <person name="Itoh T."/>
            <person name="Niimura Y."/>
            <person name="Fujii Y."/>
            <person name="Habara T."/>
            <person name="Sakai H."/>
            <person name="Sato Y."/>
            <person name="Wilson G."/>
            <person name="Kumar K."/>
            <person name="McCouch S."/>
            <person name="Juretic N."/>
            <person name="Hoen D."/>
            <person name="Wright S."/>
            <person name="Bruskiewich R."/>
            <person name="Bureau T."/>
            <person name="Miyao A."/>
            <person name="Hirochika H."/>
            <person name="Nishikawa T."/>
            <person name="Kadowaki K."/>
            <person name="Sugiura M."/>
            <person name="Burr B."/>
            <person name="Sasaki T."/>
        </authorList>
    </citation>
    <scope>NUCLEOTIDE SEQUENCE [LARGE SCALE GENOMIC DNA]</scope>
    <source>
        <strain evidence="3">cv. Nipponbare</strain>
    </source>
</reference>
<feature type="region of interest" description="Disordered" evidence="1">
    <location>
        <begin position="132"/>
        <end position="249"/>
    </location>
</feature>
<evidence type="ECO:0000313" key="3">
    <source>
        <dbReference type="Proteomes" id="UP000059680"/>
    </source>
</evidence>
<feature type="compositionally biased region" description="Polar residues" evidence="1">
    <location>
        <begin position="228"/>
        <end position="244"/>
    </location>
</feature>
<protein>
    <submittedName>
        <fullName evidence="2">Os02g0493087 protein</fullName>
    </submittedName>
</protein>
<dbReference type="Gramene" id="Os02t0493087-00">
    <property type="protein sequence ID" value="Os02t0493087-00"/>
    <property type="gene ID" value="Os02g0493087"/>
</dbReference>
<evidence type="ECO:0000256" key="1">
    <source>
        <dbReference type="SAM" id="MobiDB-lite"/>
    </source>
</evidence>